<evidence type="ECO:0000256" key="1">
    <source>
        <dbReference type="ARBA" id="ARBA00022857"/>
    </source>
</evidence>
<dbReference type="Proteomes" id="UP000680067">
    <property type="component" value="Unassembled WGS sequence"/>
</dbReference>
<evidence type="ECO:0000256" key="2">
    <source>
        <dbReference type="ARBA" id="ARBA00023002"/>
    </source>
</evidence>
<dbReference type="PANTHER" id="PTHR48106">
    <property type="entry name" value="QUINONE OXIDOREDUCTASE PIG3-RELATED"/>
    <property type="match status" value="1"/>
</dbReference>
<dbReference type="InterPro" id="IPR011032">
    <property type="entry name" value="GroES-like_sf"/>
</dbReference>
<gene>
    <name evidence="4" type="ORF">KDM89_04695</name>
</gene>
<dbReference type="CDD" id="cd05276">
    <property type="entry name" value="p53_inducible_oxidoreductase"/>
    <property type="match status" value="1"/>
</dbReference>
<keyword evidence="5" id="KW-1185">Reference proteome</keyword>
<dbReference type="PANTHER" id="PTHR48106:SF8">
    <property type="entry name" value="OS02G0805600 PROTEIN"/>
    <property type="match status" value="1"/>
</dbReference>
<dbReference type="InterPro" id="IPR013149">
    <property type="entry name" value="ADH-like_C"/>
</dbReference>
<accession>A0A941DKU3</accession>
<dbReference type="EMBL" id="JAGSPN010000002">
    <property type="protein sequence ID" value="MBR7781429.1"/>
    <property type="molecule type" value="Genomic_DNA"/>
</dbReference>
<protein>
    <submittedName>
        <fullName evidence="4">NAD(P)H-quinone oxidoreductase</fullName>
    </submittedName>
</protein>
<dbReference type="AlphaFoldDB" id="A0A941DKU3"/>
<evidence type="ECO:0000313" key="4">
    <source>
        <dbReference type="EMBL" id="MBR7781429.1"/>
    </source>
</evidence>
<dbReference type="RefSeq" id="WP_212686783.1">
    <property type="nucleotide sequence ID" value="NZ_JAGSPN010000002.1"/>
</dbReference>
<name>A0A941DKU3_9BURK</name>
<sequence length="326" mass="34561">MRAIEITAFGGPEVLQVAEMPVPVPGKAEVLIKVHAAGVNRPDVLQRKGHYAPPPGVTLIPGLEVAGEIAGGDLAGSGYQIGDQVCALLAGGAYAEYCVAPVAHCLPVPQGLDMIQAASLPETCFTVWSNLFDRARLKAGESLLVQGGTSGIGVTAIQIATAMGVKVFATAGSADKCRFAQELGAVACINYREEDCFEQLRAANDGRGMDVILDMVAGSYVPKEVSLLADDGRLVIIAVMGGVKAEVDMAQILRRRLTITGSTLRARPHDFKAALANSVREYVWPLLEQGKVRPVIHSVFGLDEVAEAHRLMESSQHIGKIMLKLN</sequence>
<dbReference type="Gene3D" id="3.40.50.720">
    <property type="entry name" value="NAD(P)-binding Rossmann-like Domain"/>
    <property type="match status" value="1"/>
</dbReference>
<dbReference type="NCBIfam" id="TIGR02824">
    <property type="entry name" value="quinone_pig3"/>
    <property type="match status" value="1"/>
</dbReference>
<dbReference type="Gene3D" id="3.90.180.10">
    <property type="entry name" value="Medium-chain alcohol dehydrogenases, catalytic domain"/>
    <property type="match status" value="1"/>
</dbReference>
<dbReference type="SUPFAM" id="SSF50129">
    <property type="entry name" value="GroES-like"/>
    <property type="match status" value="1"/>
</dbReference>
<dbReference type="GO" id="GO:0016651">
    <property type="term" value="F:oxidoreductase activity, acting on NAD(P)H"/>
    <property type="evidence" value="ECO:0007669"/>
    <property type="project" value="TreeGrafter"/>
</dbReference>
<dbReference type="Pfam" id="PF08240">
    <property type="entry name" value="ADH_N"/>
    <property type="match status" value="1"/>
</dbReference>
<dbReference type="InterPro" id="IPR013154">
    <property type="entry name" value="ADH-like_N"/>
</dbReference>
<keyword evidence="1" id="KW-0521">NADP</keyword>
<dbReference type="InterPro" id="IPR014189">
    <property type="entry name" value="Quinone_OxRdtase_PIG3"/>
</dbReference>
<evidence type="ECO:0000313" key="5">
    <source>
        <dbReference type="Proteomes" id="UP000680067"/>
    </source>
</evidence>
<dbReference type="Pfam" id="PF00107">
    <property type="entry name" value="ADH_zinc_N"/>
    <property type="match status" value="1"/>
</dbReference>
<reference evidence="4" key="1">
    <citation type="submission" date="2021-04" db="EMBL/GenBank/DDBJ databases">
        <title>novel species isolated from subtropical streams in China.</title>
        <authorList>
            <person name="Lu H."/>
        </authorList>
    </citation>
    <scope>NUCLEOTIDE SEQUENCE</scope>
    <source>
        <strain evidence="4">LFS511W</strain>
    </source>
</reference>
<dbReference type="SMART" id="SM00829">
    <property type="entry name" value="PKS_ER"/>
    <property type="match status" value="1"/>
</dbReference>
<dbReference type="InterPro" id="IPR036291">
    <property type="entry name" value="NAD(P)-bd_dom_sf"/>
</dbReference>
<dbReference type="InterPro" id="IPR020843">
    <property type="entry name" value="ER"/>
</dbReference>
<organism evidence="4 5">
    <name type="scientific">Undibacterium luofuense</name>
    <dbReference type="NCBI Taxonomy" id="2828733"/>
    <lineage>
        <taxon>Bacteria</taxon>
        <taxon>Pseudomonadati</taxon>
        <taxon>Pseudomonadota</taxon>
        <taxon>Betaproteobacteria</taxon>
        <taxon>Burkholderiales</taxon>
        <taxon>Oxalobacteraceae</taxon>
        <taxon>Undibacterium</taxon>
    </lineage>
</organism>
<dbReference type="SUPFAM" id="SSF51735">
    <property type="entry name" value="NAD(P)-binding Rossmann-fold domains"/>
    <property type="match status" value="1"/>
</dbReference>
<comment type="caution">
    <text evidence="4">The sequence shown here is derived from an EMBL/GenBank/DDBJ whole genome shotgun (WGS) entry which is preliminary data.</text>
</comment>
<evidence type="ECO:0000259" key="3">
    <source>
        <dbReference type="SMART" id="SM00829"/>
    </source>
</evidence>
<keyword evidence="2" id="KW-0560">Oxidoreductase</keyword>
<dbReference type="GO" id="GO:0070402">
    <property type="term" value="F:NADPH binding"/>
    <property type="evidence" value="ECO:0007669"/>
    <property type="project" value="TreeGrafter"/>
</dbReference>
<proteinExistence type="predicted"/>
<feature type="domain" description="Enoyl reductase (ER)" evidence="3">
    <location>
        <begin position="10"/>
        <end position="323"/>
    </location>
</feature>